<evidence type="ECO:0000256" key="12">
    <source>
        <dbReference type="SAM" id="Phobius"/>
    </source>
</evidence>
<keyword evidence="8 10" id="KW-0675">Receptor</keyword>
<dbReference type="OMA" id="WDGPLVQ"/>
<accession>A0A0L8HMZ4</accession>
<feature type="transmembrane region" description="Helical" evidence="12">
    <location>
        <begin position="291"/>
        <end position="314"/>
    </location>
</feature>
<keyword evidence="3" id="KW-1003">Cell membrane</keyword>
<keyword evidence="7 12" id="KW-0472">Membrane</keyword>
<dbReference type="SUPFAM" id="SSF81321">
    <property type="entry name" value="Family A G protein-coupled receptor-like"/>
    <property type="match status" value="1"/>
</dbReference>
<keyword evidence="6 10" id="KW-0297">G-protein coupled receptor</keyword>
<feature type="compositionally biased region" description="Polar residues" evidence="11">
    <location>
        <begin position="462"/>
        <end position="472"/>
    </location>
</feature>
<evidence type="ECO:0000256" key="7">
    <source>
        <dbReference type="ARBA" id="ARBA00023136"/>
    </source>
</evidence>
<dbReference type="PRINTS" id="PR01012">
    <property type="entry name" value="NRPEPTIDEYR"/>
</dbReference>
<name>A0A0L8HMZ4_OCTBM</name>
<keyword evidence="9 10" id="KW-0807">Transducer</keyword>
<dbReference type="Pfam" id="PF00001">
    <property type="entry name" value="7tm_1"/>
    <property type="match status" value="1"/>
</dbReference>
<dbReference type="GO" id="GO:0004983">
    <property type="term" value="F:neuropeptide Y receptor activity"/>
    <property type="evidence" value="ECO:0007669"/>
    <property type="project" value="InterPro"/>
</dbReference>
<keyword evidence="4 10" id="KW-0812">Transmembrane</keyword>
<dbReference type="InterPro" id="IPR000611">
    <property type="entry name" value="NPY_rcpt"/>
</dbReference>
<feature type="compositionally biased region" description="Polar residues" evidence="11">
    <location>
        <begin position="419"/>
        <end position="431"/>
    </location>
</feature>
<dbReference type="GO" id="GO:0032870">
    <property type="term" value="P:cellular response to hormone stimulus"/>
    <property type="evidence" value="ECO:0007669"/>
    <property type="project" value="TreeGrafter"/>
</dbReference>
<evidence type="ECO:0000313" key="14">
    <source>
        <dbReference type="EMBL" id="KOF90601.1"/>
    </source>
</evidence>
<evidence type="ECO:0000256" key="2">
    <source>
        <dbReference type="ARBA" id="ARBA00010663"/>
    </source>
</evidence>
<feature type="domain" description="G-protein coupled receptors family 1 profile" evidence="13">
    <location>
        <begin position="73"/>
        <end position="343"/>
    </location>
</feature>
<dbReference type="EMBL" id="KQ417724">
    <property type="protein sequence ID" value="KOF90601.1"/>
    <property type="molecule type" value="Genomic_DNA"/>
</dbReference>
<evidence type="ECO:0000256" key="3">
    <source>
        <dbReference type="ARBA" id="ARBA00022475"/>
    </source>
</evidence>
<sequence>MEADRNRKVIMVEPLTNEQHIFAYNVSNITDSPEAGLNQFGTTIGPLDDQIWTPDVIQRVASLVVIMVITLIGNTIIIIVLTCSKYKKKNSRVNIFIINLAIGDLTVCFATMTTEILFVCFGEWVLGPAACKILPYLQIVTLASTTFILTAMSYDRFMAICNPLNFRNTIHQARISIAAAWIMAFGFAVPQLFIFVQTVKGVHPNGKKKYGCQTHGYTGEWQRKVYFTFLTTYILIIPAILISYFYINVVLAVWRASREIVNTAGEGTLRRSVPNRSTIPRAKIKTIKMTLSIITTFIACWTPYFVVNLIRIYSNYKYDIPATVIAFAETMALLQSGLNPLVYGFFNIKLKRGLMEVFCPHKIPRLNRNQSLRTVLPTECVSVAEDFKSSRSSVRSGREYHLVNQTNNVPTPTGDRQRNQSSIITEENTNGYRLRVRFTPKETTHPTDSKHGEENTLEEDLQPSTECETTKV</sequence>
<comment type="subcellular location">
    <subcellularLocation>
        <location evidence="1">Cell membrane</location>
        <topology evidence="1">Multi-pass membrane protein</topology>
    </subcellularLocation>
</comment>
<dbReference type="PRINTS" id="PR00237">
    <property type="entry name" value="GPCRRHODOPSN"/>
</dbReference>
<dbReference type="GO" id="GO:0005886">
    <property type="term" value="C:plasma membrane"/>
    <property type="evidence" value="ECO:0007669"/>
    <property type="project" value="UniProtKB-SubCell"/>
</dbReference>
<evidence type="ECO:0000256" key="11">
    <source>
        <dbReference type="SAM" id="MobiDB-lite"/>
    </source>
</evidence>
<organism evidence="14">
    <name type="scientific">Octopus bimaculoides</name>
    <name type="common">California two-spotted octopus</name>
    <dbReference type="NCBI Taxonomy" id="37653"/>
    <lineage>
        <taxon>Eukaryota</taxon>
        <taxon>Metazoa</taxon>
        <taxon>Spiralia</taxon>
        <taxon>Lophotrochozoa</taxon>
        <taxon>Mollusca</taxon>
        <taxon>Cephalopoda</taxon>
        <taxon>Coleoidea</taxon>
        <taxon>Octopodiformes</taxon>
        <taxon>Octopoda</taxon>
        <taxon>Incirrata</taxon>
        <taxon>Octopodidae</taxon>
        <taxon>Octopus</taxon>
    </lineage>
</organism>
<dbReference type="Gene3D" id="1.20.1070.10">
    <property type="entry name" value="Rhodopsin 7-helix transmembrane proteins"/>
    <property type="match status" value="1"/>
</dbReference>
<proteinExistence type="inferred from homology"/>
<feature type="transmembrane region" description="Helical" evidence="12">
    <location>
        <begin position="60"/>
        <end position="81"/>
    </location>
</feature>
<reference evidence="14" key="1">
    <citation type="submission" date="2015-07" db="EMBL/GenBank/DDBJ databases">
        <title>MeaNS - Measles Nucleotide Surveillance Program.</title>
        <authorList>
            <person name="Tran T."/>
            <person name="Druce J."/>
        </authorList>
    </citation>
    <scope>NUCLEOTIDE SEQUENCE</scope>
    <source>
        <strain evidence="14">UCB-OBI-ISO-001</strain>
        <tissue evidence="14">Gonad</tissue>
    </source>
</reference>
<dbReference type="KEGG" id="obi:106869641"/>
<evidence type="ECO:0000256" key="5">
    <source>
        <dbReference type="ARBA" id="ARBA00022989"/>
    </source>
</evidence>
<keyword evidence="5 12" id="KW-1133">Transmembrane helix</keyword>
<evidence type="ECO:0000259" key="13">
    <source>
        <dbReference type="PROSITE" id="PS50262"/>
    </source>
</evidence>
<feature type="transmembrane region" description="Helical" evidence="12">
    <location>
        <begin position="225"/>
        <end position="247"/>
    </location>
</feature>
<feature type="region of interest" description="Disordered" evidence="11">
    <location>
        <begin position="404"/>
        <end position="472"/>
    </location>
</feature>
<feature type="compositionally biased region" description="Basic and acidic residues" evidence="11">
    <location>
        <begin position="439"/>
        <end position="454"/>
    </location>
</feature>
<evidence type="ECO:0000256" key="10">
    <source>
        <dbReference type="RuleBase" id="RU000688"/>
    </source>
</evidence>
<dbReference type="InterPro" id="IPR000276">
    <property type="entry name" value="GPCR_Rhodpsn"/>
</dbReference>
<evidence type="ECO:0000256" key="9">
    <source>
        <dbReference type="ARBA" id="ARBA00023224"/>
    </source>
</evidence>
<dbReference type="InterPro" id="IPR017452">
    <property type="entry name" value="GPCR_Rhodpsn_7TM"/>
</dbReference>
<dbReference type="PANTHER" id="PTHR24241:SF117">
    <property type="entry name" value="G-PROTEIN COUPLED RECEPTORS FAMILY 1 PROFILE DOMAIN-CONTAINING PROTEIN"/>
    <property type="match status" value="1"/>
</dbReference>
<dbReference type="AlphaFoldDB" id="A0A0L8HMZ4"/>
<dbReference type="OrthoDB" id="5987909at2759"/>
<dbReference type="GO" id="GO:0042277">
    <property type="term" value="F:peptide binding"/>
    <property type="evidence" value="ECO:0007669"/>
    <property type="project" value="TreeGrafter"/>
</dbReference>
<feature type="transmembrane region" description="Helical" evidence="12">
    <location>
        <begin position="320"/>
        <end position="346"/>
    </location>
</feature>
<protein>
    <recommendedName>
        <fullName evidence="13">G-protein coupled receptors family 1 profile domain-containing protein</fullName>
    </recommendedName>
</protein>
<gene>
    <name evidence="14" type="ORF">OCBIM_22010909mg</name>
</gene>
<evidence type="ECO:0000256" key="6">
    <source>
        <dbReference type="ARBA" id="ARBA00023040"/>
    </source>
</evidence>
<feature type="transmembrane region" description="Helical" evidence="12">
    <location>
        <begin position="93"/>
        <end position="113"/>
    </location>
</feature>
<dbReference type="STRING" id="37653.A0A0L8HMZ4"/>
<evidence type="ECO:0000256" key="8">
    <source>
        <dbReference type="ARBA" id="ARBA00023170"/>
    </source>
</evidence>
<dbReference type="PROSITE" id="PS50262">
    <property type="entry name" value="G_PROTEIN_RECEP_F1_2"/>
    <property type="match status" value="1"/>
</dbReference>
<evidence type="ECO:0000256" key="4">
    <source>
        <dbReference type="ARBA" id="ARBA00022692"/>
    </source>
</evidence>
<dbReference type="PROSITE" id="PS00237">
    <property type="entry name" value="G_PROTEIN_RECEP_F1_1"/>
    <property type="match status" value="1"/>
</dbReference>
<evidence type="ECO:0000256" key="1">
    <source>
        <dbReference type="ARBA" id="ARBA00004651"/>
    </source>
</evidence>
<feature type="transmembrane region" description="Helical" evidence="12">
    <location>
        <begin position="133"/>
        <end position="154"/>
    </location>
</feature>
<comment type="similarity">
    <text evidence="2 10">Belongs to the G-protein coupled receptor 1 family.</text>
</comment>
<dbReference type="PANTHER" id="PTHR24241">
    <property type="entry name" value="NEUROPEPTIDE RECEPTOR-RELATED G-PROTEIN COUPLED RECEPTOR"/>
    <property type="match status" value="1"/>
</dbReference>
<feature type="transmembrane region" description="Helical" evidence="12">
    <location>
        <begin position="175"/>
        <end position="196"/>
    </location>
</feature>